<gene>
    <name evidence="4" type="ORF">GALL_245160</name>
</gene>
<dbReference type="InterPro" id="IPR002110">
    <property type="entry name" value="Ankyrin_rpt"/>
</dbReference>
<keyword evidence="2" id="KW-0040">ANK repeat</keyword>
<evidence type="ECO:0000256" key="1">
    <source>
        <dbReference type="ARBA" id="ARBA00022737"/>
    </source>
</evidence>
<dbReference type="Gene3D" id="1.25.40.20">
    <property type="entry name" value="Ankyrin repeat-containing domain"/>
    <property type="match status" value="2"/>
</dbReference>
<dbReference type="AlphaFoldDB" id="A0A1J5RNA1"/>
<organism evidence="4">
    <name type="scientific">mine drainage metagenome</name>
    <dbReference type="NCBI Taxonomy" id="410659"/>
    <lineage>
        <taxon>unclassified sequences</taxon>
        <taxon>metagenomes</taxon>
        <taxon>ecological metagenomes</taxon>
    </lineage>
</organism>
<accession>A0A1J5RNA1</accession>
<comment type="caution">
    <text evidence="4">The sequence shown here is derived from an EMBL/GenBank/DDBJ whole genome shotgun (WGS) entry which is preliminary data.</text>
</comment>
<dbReference type="Pfam" id="PF12796">
    <property type="entry name" value="Ank_2"/>
    <property type="match status" value="2"/>
</dbReference>
<dbReference type="SUPFAM" id="SSF48403">
    <property type="entry name" value="Ankyrin repeat"/>
    <property type="match status" value="1"/>
</dbReference>
<dbReference type="PROSITE" id="PS50088">
    <property type="entry name" value="ANK_REPEAT"/>
    <property type="match status" value="3"/>
</dbReference>
<dbReference type="PANTHER" id="PTHR24123:SF33">
    <property type="entry name" value="PROTEIN HOS4"/>
    <property type="match status" value="1"/>
</dbReference>
<reference evidence="4" key="1">
    <citation type="submission" date="2016-10" db="EMBL/GenBank/DDBJ databases">
        <title>Sequence of Gallionella enrichment culture.</title>
        <authorList>
            <person name="Poehlein A."/>
            <person name="Muehling M."/>
            <person name="Daniel R."/>
        </authorList>
    </citation>
    <scope>NUCLEOTIDE SEQUENCE</scope>
</reference>
<dbReference type="InterPro" id="IPR051165">
    <property type="entry name" value="Multifunctional_ANK_Repeat"/>
</dbReference>
<evidence type="ECO:0000256" key="3">
    <source>
        <dbReference type="SAM" id="MobiDB-lite"/>
    </source>
</evidence>
<proteinExistence type="predicted"/>
<feature type="region of interest" description="Disordered" evidence="3">
    <location>
        <begin position="304"/>
        <end position="323"/>
    </location>
</feature>
<protein>
    <submittedName>
        <fullName evidence="4">Ankyrin repeat protein</fullName>
    </submittedName>
</protein>
<dbReference type="InterPro" id="IPR036770">
    <property type="entry name" value="Ankyrin_rpt-contain_sf"/>
</dbReference>
<keyword evidence="1" id="KW-0677">Repeat</keyword>
<dbReference type="PANTHER" id="PTHR24123">
    <property type="entry name" value="ANKYRIN REPEAT-CONTAINING"/>
    <property type="match status" value="1"/>
</dbReference>
<dbReference type="EMBL" id="MLJW01000205">
    <property type="protein sequence ID" value="OIQ93556.1"/>
    <property type="molecule type" value="Genomic_DNA"/>
</dbReference>
<dbReference type="SMART" id="SM00248">
    <property type="entry name" value="ANK"/>
    <property type="match status" value="4"/>
</dbReference>
<name>A0A1J5RNA1_9ZZZZ</name>
<evidence type="ECO:0000313" key="4">
    <source>
        <dbReference type="EMBL" id="OIQ93556.1"/>
    </source>
</evidence>
<evidence type="ECO:0000256" key="2">
    <source>
        <dbReference type="ARBA" id="ARBA00023043"/>
    </source>
</evidence>
<sequence>MKKIAVASLLVLSFSAAQAAGLTHDQQIEAQVKKTIESQTLPNPMQMTRTQAAPVPVAPHPNTVQYQPANQVTQEFCAAARNGNFQMMMLLTKQGADLNNENCLSYESVTPLMRSVSQPFASLQVMQFLLDNGADANYQTKNGQDALMFLFKQQWSSPYGSNAVANFLAVALPSLVQHGANVNAADIAGNTPLMYLISSGYNMYSFNSAMYAVKFLVSHGADVNHQNNVGETPLMLASKGCGVQGVKQLLALGADPTVKDAAGNTALSLATAEAAQQTSGACNSVVTILMNPAAYKNTAAATSAPAGVVNPPQASSAPTPTANPLQGLANAIGNIGRALSGQPAR</sequence>